<comment type="similarity">
    <text evidence="4">Belongs to the copper transporter (Ctr) (TC 1.A.56) family. SLC31A subfamily.</text>
</comment>
<evidence type="ECO:0000256" key="2">
    <source>
        <dbReference type="ARBA" id="ARBA00022989"/>
    </source>
</evidence>
<comment type="subcellular location">
    <subcellularLocation>
        <location evidence="4">Membrane</location>
        <topology evidence="4">Multi-pass membrane protein</topology>
    </subcellularLocation>
</comment>
<organism evidence="5 6">
    <name type="scientific">Purpureocillium lilacinum</name>
    <name type="common">Paecilomyces lilacinus</name>
    <dbReference type="NCBI Taxonomy" id="33203"/>
    <lineage>
        <taxon>Eukaryota</taxon>
        <taxon>Fungi</taxon>
        <taxon>Dikarya</taxon>
        <taxon>Ascomycota</taxon>
        <taxon>Pezizomycotina</taxon>
        <taxon>Sordariomycetes</taxon>
        <taxon>Hypocreomycetidae</taxon>
        <taxon>Hypocreales</taxon>
        <taxon>Ophiocordycipitaceae</taxon>
        <taxon>Purpureocillium</taxon>
    </lineage>
</organism>
<accession>A0ABR0BF67</accession>
<keyword evidence="6" id="KW-1185">Reference proteome</keyword>
<dbReference type="EMBL" id="JAWRVI010000158">
    <property type="protein sequence ID" value="KAK4073356.1"/>
    <property type="molecule type" value="Genomic_DNA"/>
</dbReference>
<reference evidence="5 6" key="1">
    <citation type="journal article" date="2024" name="Microbiol. Resour. Announc.">
        <title>Genome annotations for the ascomycete fungi Trichoderma harzianum, Trichoderma aggressivum, and Purpureocillium lilacinum.</title>
        <authorList>
            <person name="Beijen E.P.W."/>
            <person name="Ohm R.A."/>
        </authorList>
    </citation>
    <scope>NUCLEOTIDE SEQUENCE [LARGE SCALE GENOMIC DNA]</scope>
    <source>
        <strain evidence="5 6">CBS 150709</strain>
    </source>
</reference>
<keyword evidence="4" id="KW-0813">Transport</keyword>
<evidence type="ECO:0000313" key="5">
    <source>
        <dbReference type="EMBL" id="KAK4073356.1"/>
    </source>
</evidence>
<sequence>MDATKIGGSGVDDQKIAPVHFAWETTNICIVVRQWHVRSILGLVVSLLAVTTICAGYEGLRQAIRRFKTSTHRRAENVGGKRLDAVLGLDRITDRSPIFAIRTEPC</sequence>
<dbReference type="Proteomes" id="UP001287286">
    <property type="component" value="Unassembled WGS sequence"/>
</dbReference>
<keyword evidence="4" id="KW-0186">Copper</keyword>
<comment type="caution">
    <text evidence="5">The sequence shown here is derived from an EMBL/GenBank/DDBJ whole genome shotgun (WGS) entry which is preliminary data.</text>
</comment>
<evidence type="ECO:0000256" key="3">
    <source>
        <dbReference type="ARBA" id="ARBA00023136"/>
    </source>
</evidence>
<gene>
    <name evidence="5" type="ORF">Purlil1_13026</name>
</gene>
<keyword evidence="3 4" id="KW-0472">Membrane</keyword>
<evidence type="ECO:0000313" key="6">
    <source>
        <dbReference type="Proteomes" id="UP001287286"/>
    </source>
</evidence>
<feature type="transmembrane region" description="Helical" evidence="4">
    <location>
        <begin position="40"/>
        <end position="60"/>
    </location>
</feature>
<dbReference type="Pfam" id="PF04145">
    <property type="entry name" value="Ctr"/>
    <property type="match status" value="1"/>
</dbReference>
<keyword evidence="4" id="KW-0406">Ion transport</keyword>
<evidence type="ECO:0000256" key="1">
    <source>
        <dbReference type="ARBA" id="ARBA00022692"/>
    </source>
</evidence>
<protein>
    <recommendedName>
        <fullName evidence="4">Copper transport protein</fullName>
    </recommendedName>
</protein>
<name>A0ABR0BF67_PURLI</name>
<dbReference type="InterPro" id="IPR007274">
    <property type="entry name" value="Cop_transporter"/>
</dbReference>
<evidence type="ECO:0000256" key="4">
    <source>
        <dbReference type="RuleBase" id="RU367022"/>
    </source>
</evidence>
<proteinExistence type="inferred from homology"/>
<keyword evidence="1 4" id="KW-0812">Transmembrane</keyword>
<keyword evidence="4" id="KW-0187">Copper transport</keyword>
<keyword evidence="2 4" id="KW-1133">Transmembrane helix</keyword>